<dbReference type="EMBL" id="KB031148">
    <property type="protein sequence ID" value="ELK02005.1"/>
    <property type="molecule type" value="Genomic_DNA"/>
</dbReference>
<dbReference type="FunCoup" id="L5JRN9">
    <property type="interactions" value="204"/>
</dbReference>
<feature type="compositionally biased region" description="Pro residues" evidence="4">
    <location>
        <begin position="710"/>
        <end position="719"/>
    </location>
</feature>
<feature type="compositionally biased region" description="Polar residues" evidence="4">
    <location>
        <begin position="367"/>
        <end position="378"/>
    </location>
</feature>
<feature type="compositionally biased region" description="Acidic residues" evidence="4">
    <location>
        <begin position="1075"/>
        <end position="1099"/>
    </location>
</feature>
<evidence type="ECO:0000313" key="6">
    <source>
        <dbReference type="Proteomes" id="UP000010552"/>
    </source>
</evidence>
<name>L5JRN9_PTEAL</name>
<feature type="compositionally biased region" description="Basic and acidic residues" evidence="4">
    <location>
        <begin position="1130"/>
        <end position="1151"/>
    </location>
</feature>
<feature type="compositionally biased region" description="Low complexity" evidence="4">
    <location>
        <begin position="518"/>
        <end position="533"/>
    </location>
</feature>
<feature type="region of interest" description="Disordered" evidence="4">
    <location>
        <begin position="1054"/>
        <end position="1099"/>
    </location>
</feature>
<reference evidence="6" key="1">
    <citation type="journal article" date="2013" name="Science">
        <title>Comparative analysis of bat genomes provides insight into the evolution of flight and immunity.</title>
        <authorList>
            <person name="Zhang G."/>
            <person name="Cowled C."/>
            <person name="Shi Z."/>
            <person name="Huang Z."/>
            <person name="Bishop-Lilly K.A."/>
            <person name="Fang X."/>
            <person name="Wynne J.W."/>
            <person name="Xiong Z."/>
            <person name="Baker M.L."/>
            <person name="Zhao W."/>
            <person name="Tachedjian M."/>
            <person name="Zhu Y."/>
            <person name="Zhou P."/>
            <person name="Jiang X."/>
            <person name="Ng J."/>
            <person name="Yang L."/>
            <person name="Wu L."/>
            <person name="Xiao J."/>
            <person name="Feng Y."/>
            <person name="Chen Y."/>
            <person name="Sun X."/>
            <person name="Zhang Y."/>
            <person name="Marsh G.A."/>
            <person name="Crameri G."/>
            <person name="Broder C.C."/>
            <person name="Frey K.G."/>
            <person name="Wang L.F."/>
            <person name="Wang J."/>
        </authorList>
    </citation>
    <scope>NUCLEOTIDE SEQUENCE [LARGE SCALE GENOMIC DNA]</scope>
</reference>
<feature type="compositionally biased region" description="Low complexity" evidence="4">
    <location>
        <begin position="339"/>
        <end position="366"/>
    </location>
</feature>
<dbReference type="GO" id="GO:0048306">
    <property type="term" value="F:calcium-dependent protein binding"/>
    <property type="evidence" value="ECO:0007669"/>
    <property type="project" value="InterPro"/>
</dbReference>
<feature type="compositionally biased region" description="Pro residues" evidence="4">
    <location>
        <begin position="671"/>
        <end position="686"/>
    </location>
</feature>
<feature type="compositionally biased region" description="Polar residues" evidence="4">
    <location>
        <begin position="412"/>
        <end position="430"/>
    </location>
</feature>
<feature type="compositionally biased region" description="Low complexity" evidence="4">
    <location>
        <begin position="653"/>
        <end position="665"/>
    </location>
</feature>
<dbReference type="Proteomes" id="UP000010552">
    <property type="component" value="Unassembled WGS sequence"/>
</dbReference>
<feature type="region of interest" description="Disordered" evidence="4">
    <location>
        <begin position="333"/>
        <end position="817"/>
    </location>
</feature>
<evidence type="ECO:0000256" key="3">
    <source>
        <dbReference type="ARBA" id="ARBA00023242"/>
    </source>
</evidence>
<feature type="compositionally biased region" description="Low complexity" evidence="4">
    <location>
        <begin position="488"/>
        <end position="510"/>
    </location>
</feature>
<feature type="compositionally biased region" description="Basic and acidic residues" evidence="4">
    <location>
        <begin position="76"/>
        <end position="90"/>
    </location>
</feature>
<protein>
    <recommendedName>
        <fullName evidence="2">S100P-binding protein</fullName>
    </recommendedName>
</protein>
<feature type="compositionally biased region" description="Low complexity" evidence="4">
    <location>
        <begin position="619"/>
        <end position="638"/>
    </location>
</feature>
<dbReference type="InterPro" id="IPR024845">
    <property type="entry name" value="NHS-like"/>
</dbReference>
<dbReference type="STRING" id="9402.L5JRN9"/>
<dbReference type="GO" id="GO:0030154">
    <property type="term" value="P:cell differentiation"/>
    <property type="evidence" value="ECO:0007669"/>
    <property type="project" value="TreeGrafter"/>
</dbReference>
<dbReference type="Pfam" id="PF15273">
    <property type="entry name" value="NHS"/>
    <property type="match status" value="1"/>
</dbReference>
<accession>L5JRN9</accession>
<evidence type="ECO:0000256" key="1">
    <source>
        <dbReference type="ARBA" id="ARBA00004123"/>
    </source>
</evidence>
<dbReference type="eggNOG" id="ENOG502QV6M">
    <property type="taxonomic scope" value="Eukaryota"/>
</dbReference>
<organism evidence="5 6">
    <name type="scientific">Pteropus alecto</name>
    <name type="common">Black flying fox</name>
    <dbReference type="NCBI Taxonomy" id="9402"/>
    <lineage>
        <taxon>Eukaryota</taxon>
        <taxon>Metazoa</taxon>
        <taxon>Chordata</taxon>
        <taxon>Craniata</taxon>
        <taxon>Vertebrata</taxon>
        <taxon>Euteleostomi</taxon>
        <taxon>Mammalia</taxon>
        <taxon>Eutheria</taxon>
        <taxon>Laurasiatheria</taxon>
        <taxon>Chiroptera</taxon>
        <taxon>Yinpterochiroptera</taxon>
        <taxon>Pteropodoidea</taxon>
        <taxon>Pteropodidae</taxon>
        <taxon>Pteropodinae</taxon>
        <taxon>Pteropus</taxon>
    </lineage>
</organism>
<feature type="compositionally biased region" description="Pro residues" evidence="4">
    <location>
        <begin position="894"/>
        <end position="904"/>
    </location>
</feature>
<feature type="compositionally biased region" description="Low complexity" evidence="4">
    <location>
        <begin position="968"/>
        <end position="983"/>
    </location>
</feature>
<dbReference type="InParanoid" id="L5JRN9"/>
<feature type="compositionally biased region" description="Low complexity" evidence="4">
    <location>
        <begin position="835"/>
        <end position="848"/>
    </location>
</feature>
<sequence>MVVFLGRHLPALLGLFKKKGSAKAESDKRLSVGPGQGPGSVVDEHQDNVFFPSGRPPHLEELHTQAQEGLRSLQHQEKQKLNKGGWDHGDTQSLQSSRMGPDEDSISFCSQTTSYTESSTAEDALSIRSEMIQRKGSTFRPHDSFPKSSGKSGRRRRERRSTVLGLPQHVQKELGLRNEREAPGTPRPPGPRDAVRIPTVDGRPAGLASGTGVRVSLQVLEAEAEAGAKAEAMLQRHINRVYRDDTFVGRSTGAQPPPTTRPMSLAVPGLTGGAGPPEPLSPAMSISPQATYLSKLIPHAVLPPTVDVVALGRCSLRTLSRCSLLSASPASVRSLGRFSSASSPQPRSRHPSSSSDTWSHSQSSDTIVSDGSTLSSKGGSEGRPEGSVVSNSGAPPPQGGSGRGSPSGGSTAEASDTVSIRSSGQLSGRSVSLRKMKRPPPPPCRTYSLRQRGSAAPDGPLGLPPKPERKQQPQLPRPPTTGGSEGIGAAPCPSSSAGSWVPGLSPGGSRRPPRSPERTLSPSSGYSSQSGTPTLPPKSLAGAPASPGKVQPPKPERVTSLRTPGTSVSSSLTSLCSSSSDPAPSDRSGSQMATTSGDRFVIPPHPKVLAPFSPPPSKPKSSNQSAPALAAPAVVPGPNSATDAIPKSPPTPQTYLTPPQESPIPSKDRSPPPSPPPSYHPPPPPTKKPEVVEETPSAPQTTEEPLQDPSWPPPPPPAPEEQDLSMADFPPPEEAFFSVTGPEPTGPSELLAPVSSLAASPSSATVSPHIQPHDTTDPPAPPALPAGSVTGFPAKLPQKEPVGCSKGNGVPREDASAPLVTPSLLQMVRLRSVGAPTVAPTPTTMPSAPQKPLRRALSGRASPAPAPSSGLHAAVRLKASSLAASEGPASAQPNGPPEPEPRSPQSPASTASFIFSKGTKKLQLERPVSPENQADLQRNLVAELRSISEQRPLQVPKKPPKAPPPVARKPSVGVPPSTSPSFSRAEPLTAPPTNGLPHAEDRTKGEPSENGGVMQLVGLEEQKLGPPGSGTVGSDGMWVQSLVMGIDMMCSLMPSEQSSGTSVLPKDNAPFSWDSSDEDELDDSLLELSDGEEDDDHLSFTEEEIQELLKDDDQSNKHFSFCDAVLDKDKTDTSKDIEKPSPLGEEMREDGLSPNKSKLCTESEEISLDNSAWDGPLLPSPNNNFQQTASDKSMPDSKKLKPVSSQILNHSETPNMGSSWRNGSHKSSCEMKYPVVSSSSNNDVLDKDSGKLKAPERRLGKVIPVLQAKTRTNVPTFSQSDLEQKKQIYLKNVFAHIEGPVDSNNQGALKELCVLVDQVHHMHNQKWPHPSDLTMRNYARFRQNPLERYSLTQWVDKNKRSHQRFQHLPDIQYSPFVTSHQQ</sequence>
<feature type="compositionally biased region" description="Low complexity" evidence="4">
    <location>
        <begin position="565"/>
        <end position="590"/>
    </location>
</feature>
<comment type="subcellular location">
    <subcellularLocation>
        <location evidence="1">Nucleus</location>
    </subcellularLocation>
</comment>
<evidence type="ECO:0000313" key="5">
    <source>
        <dbReference type="EMBL" id="ELK02005.1"/>
    </source>
</evidence>
<feature type="compositionally biased region" description="Low complexity" evidence="4">
    <location>
        <begin position="855"/>
        <end position="871"/>
    </location>
</feature>
<dbReference type="InterPro" id="IPR026097">
    <property type="entry name" value="S100PBP"/>
</dbReference>
<dbReference type="GO" id="GO:0005634">
    <property type="term" value="C:nucleus"/>
    <property type="evidence" value="ECO:0007669"/>
    <property type="project" value="UniProtKB-SubCell"/>
</dbReference>
<keyword evidence="6" id="KW-1185">Reference proteome</keyword>
<dbReference type="Pfam" id="PF15427">
    <property type="entry name" value="S100PBPR"/>
    <property type="match status" value="2"/>
</dbReference>
<dbReference type="PANTHER" id="PTHR23039:SF6">
    <property type="entry name" value="SIMILAR TO MKIAA1522 PROTEIN"/>
    <property type="match status" value="1"/>
</dbReference>
<proteinExistence type="predicted"/>
<evidence type="ECO:0000256" key="4">
    <source>
        <dbReference type="SAM" id="MobiDB-lite"/>
    </source>
</evidence>
<feature type="compositionally biased region" description="Polar residues" evidence="4">
    <location>
        <begin position="1180"/>
        <end position="1191"/>
    </location>
</feature>
<feature type="compositionally biased region" description="Basic and acidic residues" evidence="4">
    <location>
        <begin position="998"/>
        <end position="1007"/>
    </location>
</feature>
<feature type="region of interest" description="Disordered" evidence="4">
    <location>
        <begin position="76"/>
        <end position="195"/>
    </location>
</feature>
<evidence type="ECO:0000256" key="2">
    <source>
        <dbReference type="ARBA" id="ARBA00020595"/>
    </source>
</evidence>
<feature type="compositionally biased region" description="Basic and acidic residues" evidence="4">
    <location>
        <begin position="170"/>
        <end position="182"/>
    </location>
</feature>
<feature type="region of interest" description="Disordered" evidence="4">
    <location>
        <begin position="23"/>
        <end position="45"/>
    </location>
</feature>
<feature type="compositionally biased region" description="Polar residues" evidence="4">
    <location>
        <begin position="107"/>
        <end position="121"/>
    </location>
</feature>
<dbReference type="PANTHER" id="PTHR23039">
    <property type="entry name" value="NANCE-HORAN SYNDROME PROTEIN"/>
    <property type="match status" value="1"/>
</dbReference>
<feature type="compositionally biased region" description="Low complexity" evidence="4">
    <location>
        <begin position="747"/>
        <end position="768"/>
    </location>
</feature>
<keyword evidence="3" id="KW-0539">Nucleus</keyword>
<feature type="region of interest" description="Disordered" evidence="4">
    <location>
        <begin position="835"/>
        <end position="1036"/>
    </location>
</feature>
<feature type="region of interest" description="Disordered" evidence="4">
    <location>
        <begin position="1130"/>
        <end position="1199"/>
    </location>
</feature>
<gene>
    <name evidence="5" type="ORF">PAL_GLEAN10015001</name>
</gene>